<dbReference type="InterPro" id="IPR027417">
    <property type="entry name" value="P-loop_NTPase"/>
</dbReference>
<dbReference type="InterPro" id="IPR050445">
    <property type="entry name" value="Bact_polysacc_biosynth/exp"/>
</dbReference>
<evidence type="ECO:0000256" key="2">
    <source>
        <dbReference type="ARBA" id="ARBA00006683"/>
    </source>
</evidence>
<comment type="catalytic activity">
    <reaction evidence="16">
        <text>L-tyrosyl-[protein] + ATP = O-phospho-L-tyrosyl-[protein] + ADP + H(+)</text>
        <dbReference type="Rhea" id="RHEA:10596"/>
        <dbReference type="Rhea" id="RHEA-COMP:10136"/>
        <dbReference type="Rhea" id="RHEA-COMP:20101"/>
        <dbReference type="ChEBI" id="CHEBI:15378"/>
        <dbReference type="ChEBI" id="CHEBI:30616"/>
        <dbReference type="ChEBI" id="CHEBI:46858"/>
        <dbReference type="ChEBI" id="CHEBI:61978"/>
        <dbReference type="ChEBI" id="CHEBI:456216"/>
        <dbReference type="EC" id="2.7.10.2"/>
    </reaction>
</comment>
<evidence type="ECO:0000256" key="14">
    <source>
        <dbReference type="ARBA" id="ARBA00023136"/>
    </source>
</evidence>
<comment type="similarity">
    <text evidence="3">Belongs to the CpsD/CapB family.</text>
</comment>
<dbReference type="NCBIfam" id="TIGR01007">
    <property type="entry name" value="eps_fam"/>
    <property type="match status" value="1"/>
</dbReference>
<dbReference type="CDD" id="cd05387">
    <property type="entry name" value="BY-kinase"/>
    <property type="match status" value="1"/>
</dbReference>
<keyword evidence="7" id="KW-0997">Cell inner membrane</keyword>
<dbReference type="Pfam" id="PF13614">
    <property type="entry name" value="AAA_31"/>
    <property type="match status" value="1"/>
</dbReference>
<organism evidence="20 21">
    <name type="scientific">Sinomonas cyclohexanicum</name>
    <name type="common">Corynebacterium cyclohexanicum</name>
    <dbReference type="NCBI Taxonomy" id="322009"/>
    <lineage>
        <taxon>Bacteria</taxon>
        <taxon>Bacillati</taxon>
        <taxon>Actinomycetota</taxon>
        <taxon>Actinomycetes</taxon>
        <taxon>Micrococcales</taxon>
        <taxon>Micrococcaceae</taxon>
        <taxon>Sinomonas</taxon>
    </lineage>
</organism>
<sequence>MELRDYARILRTRWILILVMTLVGAGAGLGTSLLAQPQYRSSAQVFVSTQSSGSVSELVQGNTFTQQRVKTYAGLVKTPIVLLPVISSLHLQTTPDRLAAAVTANAPLNTTLIEISVVSASPTAAADIANQTSDSLTKVVKDIETTGEQAASQVKLTRVQEATVPSMPVSPNVPVNITLGLIGGLILGVGSAVLRHALDNRVRSERDIEAICTAPILGGIAFDPTAPKRPLIVHDDPRSPRAEAFRTLRTNIRFVDAGGDGANSFVVTSAVESEGKSSTASNLAIALDHAGHKVIVVDADLRRPKLAQYMGIEGAVGLTDVLIERAGLDDVVQQWGPGSLWVLPAGSVPPNPSELLGSSAMHALMKRIEDEFDYVIFDAPPLLPVTDAAILSKAAGGAILAVAAGRTHRGQLAAAVTALENVGARLFGIVLTMIPAQGPHSYYSYQNYGYATAYEQNEVAGRSLRQEPGRRVRRLAG</sequence>
<keyword evidence="6" id="KW-1003">Cell membrane</keyword>
<keyword evidence="9 17" id="KW-0812">Transmembrane</keyword>
<protein>
    <recommendedName>
        <fullName evidence="5">non-specific protein-tyrosine kinase</fullName>
        <ecNumber evidence="5">2.7.10.2</ecNumber>
    </recommendedName>
</protein>
<proteinExistence type="inferred from homology"/>
<dbReference type="PANTHER" id="PTHR32309">
    <property type="entry name" value="TYROSINE-PROTEIN KINASE"/>
    <property type="match status" value="1"/>
</dbReference>
<evidence type="ECO:0000256" key="12">
    <source>
        <dbReference type="ARBA" id="ARBA00022840"/>
    </source>
</evidence>
<evidence type="ECO:0000256" key="4">
    <source>
        <dbReference type="ARBA" id="ARBA00008883"/>
    </source>
</evidence>
<keyword evidence="11" id="KW-0418">Kinase</keyword>
<evidence type="ECO:0000256" key="11">
    <source>
        <dbReference type="ARBA" id="ARBA00022777"/>
    </source>
</evidence>
<keyword evidence="14 17" id="KW-0472">Membrane</keyword>
<evidence type="ECO:0000259" key="18">
    <source>
        <dbReference type="Pfam" id="PF02706"/>
    </source>
</evidence>
<comment type="similarity">
    <text evidence="4">Belongs to the etk/wzc family.</text>
</comment>
<dbReference type="EMBL" id="AP024525">
    <property type="protein sequence ID" value="BCT77042.1"/>
    <property type="molecule type" value="Genomic_DNA"/>
</dbReference>
<name>A0ABN6FJH3_SINCY</name>
<accession>A0ABN6FJH3</accession>
<keyword evidence="10" id="KW-0547">Nucleotide-binding</keyword>
<evidence type="ECO:0000256" key="3">
    <source>
        <dbReference type="ARBA" id="ARBA00007316"/>
    </source>
</evidence>
<evidence type="ECO:0000256" key="16">
    <source>
        <dbReference type="ARBA" id="ARBA00051245"/>
    </source>
</evidence>
<reference evidence="20 21" key="1">
    <citation type="journal article" date="2021" name="J. Biosci. Bioeng.">
        <title>Identification and characterization of a chc gene cluster responsible for the aromatization pathway of cyclohexanecarboxylate degradation in Sinomonas cyclohexanicum ATCC 51369.</title>
        <authorList>
            <person name="Yamamoto T."/>
            <person name="Hasegawa Y."/>
            <person name="Lau P.C.K."/>
            <person name="Iwaki H."/>
        </authorList>
    </citation>
    <scope>NUCLEOTIDE SEQUENCE [LARGE SCALE GENOMIC DNA]</scope>
    <source>
        <strain evidence="20 21">ATCC 51369</strain>
    </source>
</reference>
<evidence type="ECO:0000313" key="21">
    <source>
        <dbReference type="Proteomes" id="UP001319861"/>
    </source>
</evidence>
<feature type="transmembrane region" description="Helical" evidence="17">
    <location>
        <begin position="12"/>
        <end position="35"/>
    </location>
</feature>
<evidence type="ECO:0000256" key="9">
    <source>
        <dbReference type="ARBA" id="ARBA00022692"/>
    </source>
</evidence>
<evidence type="ECO:0000256" key="13">
    <source>
        <dbReference type="ARBA" id="ARBA00022989"/>
    </source>
</evidence>
<gene>
    <name evidence="20" type="ORF">SCMU_28840</name>
</gene>
<evidence type="ECO:0000256" key="15">
    <source>
        <dbReference type="ARBA" id="ARBA00023137"/>
    </source>
</evidence>
<evidence type="ECO:0000313" key="20">
    <source>
        <dbReference type="EMBL" id="BCT77042.1"/>
    </source>
</evidence>
<evidence type="ECO:0000256" key="5">
    <source>
        <dbReference type="ARBA" id="ARBA00011903"/>
    </source>
</evidence>
<evidence type="ECO:0000256" key="17">
    <source>
        <dbReference type="SAM" id="Phobius"/>
    </source>
</evidence>
<keyword evidence="12" id="KW-0067">ATP-binding</keyword>
<evidence type="ECO:0000256" key="7">
    <source>
        <dbReference type="ARBA" id="ARBA00022519"/>
    </source>
</evidence>
<evidence type="ECO:0000256" key="10">
    <source>
        <dbReference type="ARBA" id="ARBA00022741"/>
    </source>
</evidence>
<feature type="domain" description="Polysaccharide chain length determinant N-terminal" evidence="18">
    <location>
        <begin position="2"/>
        <end position="89"/>
    </location>
</feature>
<evidence type="ECO:0000256" key="8">
    <source>
        <dbReference type="ARBA" id="ARBA00022679"/>
    </source>
</evidence>
<dbReference type="InterPro" id="IPR005702">
    <property type="entry name" value="Wzc-like_C"/>
</dbReference>
<evidence type="ECO:0000256" key="1">
    <source>
        <dbReference type="ARBA" id="ARBA00004429"/>
    </source>
</evidence>
<dbReference type="RefSeq" id="WP_274602867.1">
    <property type="nucleotide sequence ID" value="NZ_AP024525.1"/>
</dbReference>
<dbReference type="PANTHER" id="PTHR32309:SF13">
    <property type="entry name" value="FERRIC ENTEROBACTIN TRANSPORT PROTEIN FEPE"/>
    <property type="match status" value="1"/>
</dbReference>
<dbReference type="Proteomes" id="UP001319861">
    <property type="component" value="Chromosome"/>
</dbReference>
<evidence type="ECO:0000259" key="19">
    <source>
        <dbReference type="Pfam" id="PF13614"/>
    </source>
</evidence>
<evidence type="ECO:0000256" key="6">
    <source>
        <dbReference type="ARBA" id="ARBA00022475"/>
    </source>
</evidence>
<keyword evidence="15" id="KW-0829">Tyrosine-protein kinase</keyword>
<dbReference type="SUPFAM" id="SSF52540">
    <property type="entry name" value="P-loop containing nucleoside triphosphate hydrolases"/>
    <property type="match status" value="1"/>
</dbReference>
<dbReference type="Gene3D" id="3.40.50.300">
    <property type="entry name" value="P-loop containing nucleotide triphosphate hydrolases"/>
    <property type="match status" value="1"/>
</dbReference>
<dbReference type="InterPro" id="IPR003856">
    <property type="entry name" value="LPS_length_determ_N"/>
</dbReference>
<dbReference type="EC" id="2.7.10.2" evidence="5"/>
<dbReference type="InterPro" id="IPR025669">
    <property type="entry name" value="AAA_dom"/>
</dbReference>
<keyword evidence="8" id="KW-0808">Transferase</keyword>
<keyword evidence="13 17" id="KW-1133">Transmembrane helix</keyword>
<feature type="domain" description="AAA" evidence="19">
    <location>
        <begin position="275"/>
        <end position="394"/>
    </location>
</feature>
<comment type="similarity">
    <text evidence="2">Belongs to the CpsC/CapA family.</text>
</comment>
<comment type="subcellular location">
    <subcellularLocation>
        <location evidence="1">Cell inner membrane</location>
        <topology evidence="1">Multi-pass membrane protein</topology>
    </subcellularLocation>
</comment>
<keyword evidence="21" id="KW-1185">Reference proteome</keyword>
<dbReference type="Pfam" id="PF02706">
    <property type="entry name" value="Wzz"/>
    <property type="match status" value="1"/>
</dbReference>